<dbReference type="OrthoDB" id="4173905at2759"/>
<sequence length="244" mass="27711">MDAKTSTTLIPTTLLDGVRSSLRRLLFQVLSVGPMPHRLGFLSLLTTLKYCYEMGIQYVSFYGFSIDNFKRRPTEVQILMGLIRDKAEAMSHNSGIVDELGVRVEFLGKLDTLDEPTREAIQGVMDATAKNTKMVLLICLAYTSTDEIVHGVKGAVTEKIDGDASISVEDLEKNMYYAGCPDPDILVRTSGETRLSNFLLWQTTHCLLYCPRCLWPEISLRHLVWGVVQYQRNYQYLEKIKKKM</sequence>
<dbReference type="AlphaFoldDB" id="A0A5P1EV18"/>
<dbReference type="EMBL" id="CM007385">
    <property type="protein sequence ID" value="ONK69908.1"/>
    <property type="molecule type" value="Genomic_DNA"/>
</dbReference>
<name>A0A5P1EV18_ASPOF</name>
<dbReference type="InterPro" id="IPR036424">
    <property type="entry name" value="UPP_synth-like_sf"/>
</dbReference>
<dbReference type="EC" id="2.5.1.-" evidence="3"/>
<organism evidence="4 5">
    <name type="scientific">Asparagus officinalis</name>
    <name type="common">Garden asparagus</name>
    <dbReference type="NCBI Taxonomy" id="4686"/>
    <lineage>
        <taxon>Eukaryota</taxon>
        <taxon>Viridiplantae</taxon>
        <taxon>Streptophyta</taxon>
        <taxon>Embryophyta</taxon>
        <taxon>Tracheophyta</taxon>
        <taxon>Spermatophyta</taxon>
        <taxon>Magnoliopsida</taxon>
        <taxon>Liliopsida</taxon>
        <taxon>Asparagales</taxon>
        <taxon>Asparagaceae</taxon>
        <taxon>Asparagoideae</taxon>
        <taxon>Asparagus</taxon>
    </lineage>
</organism>
<dbReference type="Pfam" id="PF01255">
    <property type="entry name" value="Prenyltransf"/>
    <property type="match status" value="1"/>
</dbReference>
<keyword evidence="2 3" id="KW-0808">Transferase</keyword>
<keyword evidence="5" id="KW-1185">Reference proteome</keyword>
<evidence type="ECO:0000256" key="1">
    <source>
        <dbReference type="ARBA" id="ARBA00005432"/>
    </source>
</evidence>
<accession>A0A5P1EV18</accession>
<dbReference type="PANTHER" id="PTHR10291">
    <property type="entry name" value="DEHYDRODOLICHYL DIPHOSPHATE SYNTHASE FAMILY MEMBER"/>
    <property type="match status" value="1"/>
</dbReference>
<evidence type="ECO:0000256" key="2">
    <source>
        <dbReference type="ARBA" id="ARBA00022679"/>
    </source>
</evidence>
<reference evidence="5" key="1">
    <citation type="journal article" date="2017" name="Nat. Commun.">
        <title>The asparagus genome sheds light on the origin and evolution of a young Y chromosome.</title>
        <authorList>
            <person name="Harkess A."/>
            <person name="Zhou J."/>
            <person name="Xu C."/>
            <person name="Bowers J.E."/>
            <person name="Van der Hulst R."/>
            <person name="Ayyampalayam S."/>
            <person name="Mercati F."/>
            <person name="Riccardi P."/>
            <person name="McKain M.R."/>
            <person name="Kakrana A."/>
            <person name="Tang H."/>
            <person name="Ray J."/>
            <person name="Groenendijk J."/>
            <person name="Arikit S."/>
            <person name="Mathioni S.M."/>
            <person name="Nakano M."/>
            <person name="Shan H."/>
            <person name="Telgmann-Rauber A."/>
            <person name="Kanno A."/>
            <person name="Yue Z."/>
            <person name="Chen H."/>
            <person name="Li W."/>
            <person name="Chen Y."/>
            <person name="Xu X."/>
            <person name="Zhang Y."/>
            <person name="Luo S."/>
            <person name="Chen H."/>
            <person name="Gao J."/>
            <person name="Mao Z."/>
            <person name="Pires J.C."/>
            <person name="Luo M."/>
            <person name="Kudrna D."/>
            <person name="Wing R.A."/>
            <person name="Meyers B.C."/>
            <person name="Yi K."/>
            <person name="Kong H."/>
            <person name="Lavrijsen P."/>
            <person name="Sunseri F."/>
            <person name="Falavigna A."/>
            <person name="Ye Y."/>
            <person name="Leebens-Mack J.H."/>
            <person name="Chen G."/>
        </authorList>
    </citation>
    <scope>NUCLEOTIDE SEQUENCE [LARGE SCALE GENOMIC DNA]</scope>
    <source>
        <strain evidence="5">cv. DH0086</strain>
    </source>
</reference>
<dbReference type="PANTHER" id="PTHR10291:SF43">
    <property type="entry name" value="DEHYDRODOLICHYL DIPHOSPHATE SYNTHASE COMPLEX SUBUNIT DHDDS"/>
    <property type="match status" value="1"/>
</dbReference>
<dbReference type="CDD" id="cd00475">
    <property type="entry name" value="Cis_IPPS"/>
    <property type="match status" value="1"/>
</dbReference>
<dbReference type="NCBIfam" id="TIGR00055">
    <property type="entry name" value="uppS"/>
    <property type="match status" value="1"/>
</dbReference>
<dbReference type="PROSITE" id="PS01066">
    <property type="entry name" value="UPP_SYNTHASE"/>
    <property type="match status" value="1"/>
</dbReference>
<dbReference type="SUPFAM" id="SSF64005">
    <property type="entry name" value="Undecaprenyl diphosphate synthase"/>
    <property type="match status" value="1"/>
</dbReference>
<dbReference type="InterPro" id="IPR001441">
    <property type="entry name" value="UPP_synth-like"/>
</dbReference>
<dbReference type="GO" id="GO:0045547">
    <property type="term" value="F:ditrans,polycis-polyprenyl diphosphate synthase [(2E,6E)-farnesyl diphosphate specific] activity"/>
    <property type="evidence" value="ECO:0007669"/>
    <property type="project" value="TreeGrafter"/>
</dbReference>
<gene>
    <name evidence="4" type="ORF">A4U43_C05F28100</name>
</gene>
<dbReference type="Proteomes" id="UP000243459">
    <property type="component" value="Chromosome 5"/>
</dbReference>
<evidence type="ECO:0000313" key="5">
    <source>
        <dbReference type="Proteomes" id="UP000243459"/>
    </source>
</evidence>
<dbReference type="GO" id="GO:0005783">
    <property type="term" value="C:endoplasmic reticulum"/>
    <property type="evidence" value="ECO:0007669"/>
    <property type="project" value="TreeGrafter"/>
</dbReference>
<dbReference type="Gene3D" id="3.40.1180.10">
    <property type="entry name" value="Decaprenyl diphosphate synthase-like"/>
    <property type="match status" value="1"/>
</dbReference>
<comment type="similarity">
    <text evidence="1 3">Belongs to the UPP synthase family.</text>
</comment>
<dbReference type="Gramene" id="ONK69908">
    <property type="protein sequence ID" value="ONK69908"/>
    <property type="gene ID" value="A4U43_C05F28100"/>
</dbReference>
<dbReference type="GO" id="GO:0016094">
    <property type="term" value="P:polyprenol biosynthetic process"/>
    <property type="evidence" value="ECO:0007669"/>
    <property type="project" value="TreeGrafter"/>
</dbReference>
<dbReference type="OMA" id="DFRAPHF"/>
<evidence type="ECO:0000313" key="4">
    <source>
        <dbReference type="EMBL" id="ONK69908.1"/>
    </source>
</evidence>
<evidence type="ECO:0000256" key="3">
    <source>
        <dbReference type="RuleBase" id="RU363018"/>
    </source>
</evidence>
<proteinExistence type="inferred from homology"/>
<dbReference type="InterPro" id="IPR018520">
    <property type="entry name" value="UPP_synth-like_CS"/>
</dbReference>
<protein>
    <recommendedName>
        <fullName evidence="3">Alkyl transferase</fullName>
        <ecNumber evidence="3">2.5.1.-</ecNumber>
    </recommendedName>
</protein>